<organism evidence="1">
    <name type="scientific">uncultured Caudovirales phage</name>
    <dbReference type="NCBI Taxonomy" id="2100421"/>
    <lineage>
        <taxon>Viruses</taxon>
        <taxon>Duplodnaviria</taxon>
        <taxon>Heunggongvirae</taxon>
        <taxon>Uroviricota</taxon>
        <taxon>Caudoviricetes</taxon>
        <taxon>Peduoviridae</taxon>
        <taxon>Maltschvirus</taxon>
        <taxon>Maltschvirus maltsch</taxon>
    </lineage>
</organism>
<protein>
    <submittedName>
        <fullName evidence="1">Uncharacterized protein</fullName>
    </submittedName>
</protein>
<sequence>MKNLFLSLVLVMVGLVANSQVITVTVTTDQKFNHSADISTIQAMELDAIEYPYYTVGNNVFIFDLNKRTMSLNGGKTLIISKINKSENTLDCIVLDNGASVLFVMGETSNGQNQFLAEWFSGDKITGYFSMNSDFSYVIK</sequence>
<proteinExistence type="predicted"/>
<gene>
    <name evidence="1" type="ORF">UFOVP117_301</name>
</gene>
<reference evidence="1" key="1">
    <citation type="submission" date="2020-04" db="EMBL/GenBank/DDBJ databases">
        <authorList>
            <person name="Chiriac C."/>
            <person name="Salcher M."/>
            <person name="Ghai R."/>
            <person name="Kavagutti S V."/>
        </authorList>
    </citation>
    <scope>NUCLEOTIDE SEQUENCE</scope>
</reference>
<name>A0A6J5L9V3_9CAUD</name>
<evidence type="ECO:0000313" key="1">
    <source>
        <dbReference type="EMBL" id="CAB4130192.1"/>
    </source>
</evidence>
<dbReference type="EMBL" id="LR796235">
    <property type="protein sequence ID" value="CAB4130192.1"/>
    <property type="molecule type" value="Genomic_DNA"/>
</dbReference>
<accession>A0A6J5L9V3</accession>